<dbReference type="SUPFAM" id="SSF46689">
    <property type="entry name" value="Homeodomain-like"/>
    <property type="match status" value="1"/>
</dbReference>
<gene>
    <name evidence="4" type="ORF">APZ00_15120</name>
</gene>
<reference evidence="4 5" key="1">
    <citation type="submission" date="2015-10" db="EMBL/GenBank/DDBJ databases">
        <title>The world's first case of liver abscess caused by Pannonibacter phragmitetus.</title>
        <authorList>
            <person name="Ming D."/>
            <person name="Wang M."/>
            <person name="Zhou Y."/>
            <person name="Jiang T."/>
            <person name="Hu S."/>
        </authorList>
    </citation>
    <scope>NUCLEOTIDE SEQUENCE [LARGE SCALE GENOMIC DNA]</scope>
    <source>
        <strain evidence="4 5">31801</strain>
    </source>
</reference>
<dbReference type="Pfam" id="PF00440">
    <property type="entry name" value="TetR_N"/>
    <property type="match status" value="1"/>
</dbReference>
<dbReference type="PROSITE" id="PS50977">
    <property type="entry name" value="HTH_TETR_2"/>
    <property type="match status" value="1"/>
</dbReference>
<dbReference type="PANTHER" id="PTHR30055:SF234">
    <property type="entry name" value="HTH-TYPE TRANSCRIPTIONAL REGULATOR BETI"/>
    <property type="match status" value="1"/>
</dbReference>
<dbReference type="AlphaFoldDB" id="A0A0L0J0R7"/>
<dbReference type="EMBL" id="CP013068">
    <property type="protein sequence ID" value="ALV28229.1"/>
    <property type="molecule type" value="Genomic_DNA"/>
</dbReference>
<keyword evidence="1" id="KW-0805">Transcription regulation</keyword>
<evidence type="ECO:0000313" key="5">
    <source>
        <dbReference type="Proteomes" id="UP000064921"/>
    </source>
</evidence>
<proteinExistence type="predicted"/>
<keyword evidence="3" id="KW-0804">Transcription</keyword>
<dbReference type="Gene3D" id="1.10.357.10">
    <property type="entry name" value="Tetracycline Repressor, domain 2"/>
    <property type="match status" value="1"/>
</dbReference>
<dbReference type="Pfam" id="PF21351">
    <property type="entry name" value="TetR_C_41"/>
    <property type="match status" value="1"/>
</dbReference>
<dbReference type="GO" id="GO:0000976">
    <property type="term" value="F:transcription cis-regulatory region binding"/>
    <property type="evidence" value="ECO:0007669"/>
    <property type="project" value="TreeGrafter"/>
</dbReference>
<evidence type="ECO:0000256" key="3">
    <source>
        <dbReference type="ARBA" id="ARBA00023163"/>
    </source>
</evidence>
<dbReference type="InterPro" id="IPR050109">
    <property type="entry name" value="HTH-type_TetR-like_transc_reg"/>
</dbReference>
<keyword evidence="5" id="KW-1185">Reference proteome</keyword>
<dbReference type="Proteomes" id="UP000064921">
    <property type="component" value="Chromosome"/>
</dbReference>
<keyword evidence="2" id="KW-0238">DNA-binding</keyword>
<sequence length="197" mass="20885">MQSLPTRRTNAERRQETRAALIAAARALFITRGYAETGTPDIVAAANVTRGALYHHFADKAALMRAVVEGELAAVAEAIRQASPEDLSLQLAFRGGAQAYLDAMAEPGRARLLLLEGPAVLGMQEMACLDKEQGEATLREAIAAIPGITGLPEDERHALAAMLGAAFERAALAIAGGAERDAYLDALERLYCGLCKP</sequence>
<organism evidence="4 5">
    <name type="scientific">Pannonibacter phragmitetus</name>
    <dbReference type="NCBI Taxonomy" id="121719"/>
    <lineage>
        <taxon>Bacteria</taxon>
        <taxon>Pseudomonadati</taxon>
        <taxon>Pseudomonadota</taxon>
        <taxon>Alphaproteobacteria</taxon>
        <taxon>Hyphomicrobiales</taxon>
        <taxon>Stappiaceae</taxon>
        <taxon>Pannonibacter</taxon>
    </lineage>
</organism>
<dbReference type="PANTHER" id="PTHR30055">
    <property type="entry name" value="HTH-TYPE TRANSCRIPTIONAL REGULATOR RUTR"/>
    <property type="match status" value="1"/>
</dbReference>
<evidence type="ECO:0000256" key="2">
    <source>
        <dbReference type="ARBA" id="ARBA00023125"/>
    </source>
</evidence>
<dbReference type="InterPro" id="IPR009057">
    <property type="entry name" value="Homeodomain-like_sf"/>
</dbReference>
<dbReference type="InterPro" id="IPR049484">
    <property type="entry name" value="Rv0078-like_C"/>
</dbReference>
<dbReference type="PRINTS" id="PR00455">
    <property type="entry name" value="HTHTETR"/>
</dbReference>
<dbReference type="PATRIC" id="fig|121719.5.peg.3980"/>
<dbReference type="KEGG" id="pphr:APZ00_15120"/>
<protein>
    <submittedName>
        <fullName evidence="4">TetR family transcriptional regulator</fullName>
    </submittedName>
</protein>
<name>A0A0L0J0R7_9HYPH</name>
<evidence type="ECO:0000256" key="1">
    <source>
        <dbReference type="ARBA" id="ARBA00023015"/>
    </source>
</evidence>
<dbReference type="InterPro" id="IPR001647">
    <property type="entry name" value="HTH_TetR"/>
</dbReference>
<dbReference type="STRING" id="121719.APZ00_15120"/>
<accession>A0A0L0J0R7</accession>
<dbReference type="RefSeq" id="WP_050472607.1">
    <property type="nucleotide sequence ID" value="NZ_CP013068.1"/>
</dbReference>
<dbReference type="GO" id="GO:0003700">
    <property type="term" value="F:DNA-binding transcription factor activity"/>
    <property type="evidence" value="ECO:0007669"/>
    <property type="project" value="TreeGrafter"/>
</dbReference>
<evidence type="ECO:0000313" key="4">
    <source>
        <dbReference type="EMBL" id="ALV28229.1"/>
    </source>
</evidence>